<evidence type="ECO:0000313" key="1">
    <source>
        <dbReference type="EMBL" id="ANH81153.1"/>
    </source>
</evidence>
<organism evidence="1 2">
    <name type="scientific">Niabella ginsenosidivorans</name>
    <dbReference type="NCBI Taxonomy" id="1176587"/>
    <lineage>
        <taxon>Bacteria</taxon>
        <taxon>Pseudomonadati</taxon>
        <taxon>Bacteroidota</taxon>
        <taxon>Chitinophagia</taxon>
        <taxon>Chitinophagales</taxon>
        <taxon>Chitinophagaceae</taxon>
        <taxon>Niabella</taxon>
    </lineage>
</organism>
<dbReference type="AlphaFoldDB" id="A0A1A9I0W1"/>
<dbReference type="RefSeq" id="WP_067754908.1">
    <property type="nucleotide sequence ID" value="NZ_CP015772.1"/>
</dbReference>
<dbReference type="PANTHER" id="PTHR37833">
    <property type="entry name" value="LIPOPROTEIN-RELATED"/>
    <property type="match status" value="1"/>
</dbReference>
<dbReference type="OrthoDB" id="826619at2"/>
<sequence>MRKVLLVAAAAVVLTACKNTSGKASASGADSNKPSLISSPGALTPLPEALKDSANFTTVVWVDSTFKDVGKVIKGQIVEIPFTVRNTGDKPLVITSVQPGCGCTVAEKPEEPILPGKEGKIVAKFNSEGQSEGEHRKNITVQGNIKPTTQALLEFKVDVVNK</sequence>
<dbReference type="Gene3D" id="2.60.40.10">
    <property type="entry name" value="Immunoglobulins"/>
    <property type="match status" value="1"/>
</dbReference>
<dbReference type="PANTHER" id="PTHR37833:SF1">
    <property type="entry name" value="SIGNAL PEPTIDE PROTEIN"/>
    <property type="match status" value="1"/>
</dbReference>
<dbReference type="InterPro" id="IPR013783">
    <property type="entry name" value="Ig-like_fold"/>
</dbReference>
<reference evidence="1 2" key="1">
    <citation type="submission" date="2016-05" db="EMBL/GenBank/DDBJ databases">
        <title>Niabella ginsenosidivorans BS26 whole genome sequencing.</title>
        <authorList>
            <person name="Im W.T."/>
            <person name="Siddiqi M.Z."/>
        </authorList>
    </citation>
    <scope>NUCLEOTIDE SEQUENCE [LARGE SCALE GENOMIC DNA]</scope>
    <source>
        <strain evidence="1 2">BS26</strain>
    </source>
</reference>
<dbReference type="InterPro" id="IPR011467">
    <property type="entry name" value="DUF1573"/>
</dbReference>
<dbReference type="EMBL" id="CP015772">
    <property type="protein sequence ID" value="ANH81153.1"/>
    <property type="molecule type" value="Genomic_DNA"/>
</dbReference>
<keyword evidence="2" id="KW-1185">Reference proteome</keyword>
<name>A0A1A9I0W1_9BACT</name>
<accession>A0A1A9I0W1</accession>
<dbReference type="KEGG" id="nia:A8C56_09330"/>
<evidence type="ECO:0008006" key="3">
    <source>
        <dbReference type="Google" id="ProtNLM"/>
    </source>
</evidence>
<dbReference type="PROSITE" id="PS51257">
    <property type="entry name" value="PROKAR_LIPOPROTEIN"/>
    <property type="match status" value="1"/>
</dbReference>
<dbReference type="STRING" id="1176587.A8C56_09330"/>
<dbReference type="Pfam" id="PF07610">
    <property type="entry name" value="DUF1573"/>
    <property type="match status" value="1"/>
</dbReference>
<proteinExistence type="predicted"/>
<dbReference type="Proteomes" id="UP000077667">
    <property type="component" value="Chromosome"/>
</dbReference>
<evidence type="ECO:0000313" key="2">
    <source>
        <dbReference type="Proteomes" id="UP000077667"/>
    </source>
</evidence>
<gene>
    <name evidence="1" type="ORF">A8C56_09330</name>
</gene>
<protein>
    <recommendedName>
        <fullName evidence="3">DUF1573 domain-containing protein</fullName>
    </recommendedName>
</protein>